<dbReference type="PANTHER" id="PTHR45629:SF7">
    <property type="entry name" value="DNA EXCISION REPAIR PROTEIN ERCC-6-RELATED"/>
    <property type="match status" value="1"/>
</dbReference>
<dbReference type="GO" id="GO:0005524">
    <property type="term" value="F:ATP binding"/>
    <property type="evidence" value="ECO:0007669"/>
    <property type="project" value="InterPro"/>
</dbReference>
<dbReference type="PROSITE" id="PS51192">
    <property type="entry name" value="HELICASE_ATP_BIND_1"/>
    <property type="match status" value="1"/>
</dbReference>
<dbReference type="Gene3D" id="1.20.120.850">
    <property type="entry name" value="SWI2/SNF2 ATPases, N-terminal domain"/>
    <property type="match status" value="1"/>
</dbReference>
<dbReference type="EMBL" id="LN483144">
    <property type="protein sequence ID" value="CDZ96591.1"/>
    <property type="molecule type" value="Genomic_DNA"/>
</dbReference>
<sequence length="1214" mass="134102">MVKFQSPFLGQSSKSSPSTDSLKRKAPNDPLVAGGSSLTKRPGPTRAVFYGVNADKHGDSKEGDVATYWYYENHPQHHSVIEPGVLTDICALWWRGLRLPQSVFASSSSFLKHKTWDGDGVLVVRGSRCSLKDDSGKDIGSAPFSAGELSSGDLLKVSGKDVEIDAPISAQDYLSGSCFGANKSLTGSASIQNTNRVSGPSFKPMVPRTAKMSSLGTYESKTRGPSDEPAARSSVSLAASTLPISTGHVLDIPRIKPDPDAQEQIVEEFHQNGLLACPETDSKAPKPPSIMVKDEPTDLEMAETVVDAMPNAALEKLRFKAKENPFKAPTMNSVMAGMTVLAENRKGRFDSTREGAVIMKRPNKDQQARNNPKKYDVVDVVIDPTLSEKMRPHQRDGVKFMYECVMGLRKFEGNGAILADEMGLGKTLQTIALIWTLLKQNPYADPKHPGVIGKAMVVCPVSLTTNWKKEFTKWLGRDGLGVFVGDGDRNHIKQFSNSRRHQVLVIGYEKLRTCIQDLKSCQPAIGLIVCDEGHRLKSKDAKTSKMFDALGTKRRIILSGTPLQNDLSEFWSMVDFVNPGILDTHSSFTKIYEKPIIKSRTPQCSKVDAELGQARGAKLSELSRQFILRRTNEILTQFLPPKHEYVVFVTPSKVQLDIFAKLLHPQSVQSFIRGPAQQALQLITHARKICNSPMLFKEKDSGVSDDSPASVKSARTMIPDDCVDHDVNCSGKLVAVSDLLNHIFTQSDEKVVLVSNFTQTLNILEAICTLRKYRYERLDGSVPQGRRQEMVDKFNRGTQAQSFIFLLSSKSGGAGLNLIGASRLIMFDCDWNPSTDLQAMARVHRDGQKRKVFIYRFMTAGSIEEKIFQRQVTKLGLSSSVLDGDQTSDGKSAKGASDSFTVEELRNLFSVQTSTPCQTHDLLECDCLFEKEEGTMSLQQCLDLDPDEESSDNETPYISTASNIRPGIEEKRRRKAQKEKDDKLAVLKEWNHIECLNPVSAALIEDESLRTIIQTSHGINSSRTASTALLDPPSSFQPAASTLSEDSSEVEDSNGGDDDDQPIHPPSTQRRAHQTQPWPQSDEDEEDVLFQGGHSSDAEEDEEDIPLMRKLQLTQSHPRYSQPWPDTDEEDESERESGLSKVSSTEKVKGLDEEVSTLDLVEDPESPGPNETAVKRSRRPEDGWSGVVDLVKMAREGQGGRICFLFEKVSAATL</sequence>
<dbReference type="Gene3D" id="3.40.50.10810">
    <property type="entry name" value="Tandem AAA-ATPase domain"/>
    <property type="match status" value="1"/>
</dbReference>
<dbReference type="SUPFAM" id="SSF52540">
    <property type="entry name" value="P-loop containing nucleoside triphosphate hydrolases"/>
    <property type="match status" value="2"/>
</dbReference>
<dbReference type="InterPro" id="IPR049730">
    <property type="entry name" value="SNF2/RAD54-like_C"/>
</dbReference>
<feature type="region of interest" description="Disordered" evidence="4">
    <location>
        <begin position="1"/>
        <end position="40"/>
    </location>
</feature>
<accession>A0A0F7SEC5</accession>
<dbReference type="InterPro" id="IPR001650">
    <property type="entry name" value="Helicase_C-like"/>
</dbReference>
<feature type="region of interest" description="Disordered" evidence="4">
    <location>
        <begin position="211"/>
        <end position="233"/>
    </location>
</feature>
<dbReference type="InterPro" id="IPR027417">
    <property type="entry name" value="P-loop_NTPase"/>
</dbReference>
<reference evidence="7" key="1">
    <citation type="submission" date="2014-08" db="EMBL/GenBank/DDBJ databases">
        <authorList>
            <person name="Sharma Rahul"/>
            <person name="Thines Marco"/>
        </authorList>
    </citation>
    <scope>NUCLEOTIDE SEQUENCE</scope>
</reference>
<feature type="compositionally biased region" description="Polar residues" evidence="4">
    <location>
        <begin position="1034"/>
        <end position="1045"/>
    </location>
</feature>
<keyword evidence="3" id="KW-0067">ATP-binding</keyword>
<dbReference type="GO" id="GO:0005634">
    <property type="term" value="C:nucleus"/>
    <property type="evidence" value="ECO:0007669"/>
    <property type="project" value="TreeGrafter"/>
</dbReference>
<organism evidence="7">
    <name type="scientific">Phaffia rhodozyma</name>
    <name type="common">Yeast</name>
    <name type="synonym">Xanthophyllomyces dendrorhous</name>
    <dbReference type="NCBI Taxonomy" id="264483"/>
    <lineage>
        <taxon>Eukaryota</taxon>
        <taxon>Fungi</taxon>
        <taxon>Dikarya</taxon>
        <taxon>Basidiomycota</taxon>
        <taxon>Agaricomycotina</taxon>
        <taxon>Tremellomycetes</taxon>
        <taxon>Cystofilobasidiales</taxon>
        <taxon>Mrakiaceae</taxon>
        <taxon>Phaffia</taxon>
    </lineage>
</organism>
<name>A0A0F7SEC5_PHARH</name>
<dbReference type="GO" id="GO:0015616">
    <property type="term" value="F:DNA translocase activity"/>
    <property type="evidence" value="ECO:0007669"/>
    <property type="project" value="TreeGrafter"/>
</dbReference>
<evidence type="ECO:0000256" key="1">
    <source>
        <dbReference type="ARBA" id="ARBA00022741"/>
    </source>
</evidence>
<dbReference type="InterPro" id="IPR038718">
    <property type="entry name" value="SNF2-like_sf"/>
</dbReference>
<feature type="compositionally biased region" description="Acidic residues" evidence="4">
    <location>
        <begin position="1153"/>
        <end position="1165"/>
    </location>
</feature>
<feature type="domain" description="Helicase C-terminal" evidence="6">
    <location>
        <begin position="735"/>
        <end position="893"/>
    </location>
</feature>
<evidence type="ECO:0000256" key="3">
    <source>
        <dbReference type="ARBA" id="ARBA00022840"/>
    </source>
</evidence>
<dbReference type="GO" id="GO:0000724">
    <property type="term" value="P:double-strand break repair via homologous recombination"/>
    <property type="evidence" value="ECO:0007669"/>
    <property type="project" value="TreeGrafter"/>
</dbReference>
<dbReference type="InterPro" id="IPR050496">
    <property type="entry name" value="SNF2_RAD54_helicase_repair"/>
</dbReference>
<feature type="domain" description="Helicase ATP-binding" evidence="5">
    <location>
        <begin position="407"/>
        <end position="580"/>
    </location>
</feature>
<evidence type="ECO:0000313" key="7">
    <source>
        <dbReference type="EMBL" id="CDZ96591.1"/>
    </source>
</evidence>
<evidence type="ECO:0000256" key="2">
    <source>
        <dbReference type="ARBA" id="ARBA00022801"/>
    </source>
</evidence>
<dbReference type="FunFam" id="3.40.50.10810:FF:000020">
    <property type="entry name" value="DNA repair and recombination protein RAD54B"/>
    <property type="match status" value="1"/>
</dbReference>
<feature type="compositionally biased region" description="Polar residues" evidence="4">
    <location>
        <begin position="1066"/>
        <end position="1079"/>
    </location>
</feature>
<feature type="region of interest" description="Disordered" evidence="4">
    <location>
        <begin position="1018"/>
        <end position="1181"/>
    </location>
</feature>
<dbReference type="CDD" id="cd18793">
    <property type="entry name" value="SF2_C_SNF"/>
    <property type="match status" value="1"/>
</dbReference>
<dbReference type="Pfam" id="PF00271">
    <property type="entry name" value="Helicase_C"/>
    <property type="match status" value="1"/>
</dbReference>
<feature type="compositionally biased region" description="Acidic residues" evidence="4">
    <location>
        <begin position="1046"/>
        <end position="1060"/>
    </location>
</feature>
<dbReference type="SMART" id="SM00487">
    <property type="entry name" value="DEXDc"/>
    <property type="match status" value="1"/>
</dbReference>
<dbReference type="InterPro" id="IPR014001">
    <property type="entry name" value="Helicase_ATP-bd"/>
</dbReference>
<keyword evidence="2" id="KW-0378">Hydrolase</keyword>
<dbReference type="GO" id="GO:0016787">
    <property type="term" value="F:hydrolase activity"/>
    <property type="evidence" value="ECO:0007669"/>
    <property type="project" value="UniProtKB-KW"/>
</dbReference>
<dbReference type="Gene3D" id="3.40.50.300">
    <property type="entry name" value="P-loop containing nucleotide triphosphate hydrolases"/>
    <property type="match status" value="1"/>
</dbReference>
<proteinExistence type="predicted"/>
<feature type="compositionally biased region" description="Basic and acidic residues" evidence="4">
    <location>
        <begin position="220"/>
        <end position="230"/>
    </location>
</feature>
<dbReference type="PANTHER" id="PTHR45629">
    <property type="entry name" value="SNF2/RAD54 FAMILY MEMBER"/>
    <property type="match status" value="1"/>
</dbReference>
<evidence type="ECO:0000256" key="4">
    <source>
        <dbReference type="SAM" id="MobiDB-lite"/>
    </source>
</evidence>
<dbReference type="AlphaFoldDB" id="A0A0F7SEC5"/>
<dbReference type="CDD" id="cd18004">
    <property type="entry name" value="DEXHc_RAD54"/>
    <property type="match status" value="1"/>
</dbReference>
<dbReference type="InterPro" id="IPR000330">
    <property type="entry name" value="SNF2_N"/>
</dbReference>
<feature type="compositionally biased region" description="Polar residues" evidence="4">
    <location>
        <begin position="1018"/>
        <end position="1027"/>
    </location>
</feature>
<protein>
    <submittedName>
        <fullName evidence="7">Dna repair and recombination protein rad54b</fullName>
    </submittedName>
</protein>
<dbReference type="GO" id="GO:0007131">
    <property type="term" value="P:reciprocal meiotic recombination"/>
    <property type="evidence" value="ECO:0007669"/>
    <property type="project" value="TreeGrafter"/>
</dbReference>
<dbReference type="SMART" id="SM00490">
    <property type="entry name" value="HELICc"/>
    <property type="match status" value="1"/>
</dbReference>
<dbReference type="PROSITE" id="PS51194">
    <property type="entry name" value="HELICASE_CTER"/>
    <property type="match status" value="1"/>
</dbReference>
<keyword evidence="1" id="KW-0547">Nucleotide-binding</keyword>
<dbReference type="Pfam" id="PF00176">
    <property type="entry name" value="SNF2-rel_dom"/>
    <property type="match status" value="1"/>
</dbReference>
<evidence type="ECO:0000259" key="6">
    <source>
        <dbReference type="PROSITE" id="PS51194"/>
    </source>
</evidence>
<evidence type="ECO:0000259" key="5">
    <source>
        <dbReference type="PROSITE" id="PS51192"/>
    </source>
</evidence>